<organism evidence="2 3">
    <name type="scientific">Clostridium cellulovorans (strain ATCC 35296 / DSM 3052 / OCM 3 / 743B)</name>
    <dbReference type="NCBI Taxonomy" id="573061"/>
    <lineage>
        <taxon>Bacteria</taxon>
        <taxon>Bacillati</taxon>
        <taxon>Bacillota</taxon>
        <taxon>Clostridia</taxon>
        <taxon>Eubacteriales</taxon>
        <taxon>Clostridiaceae</taxon>
        <taxon>Clostridium</taxon>
    </lineage>
</organism>
<name>D9SS31_CLOC7</name>
<evidence type="ECO:0000256" key="1">
    <source>
        <dbReference type="SAM" id="MobiDB-lite"/>
    </source>
</evidence>
<sequence length="106" mass="11543">MKKYGLLSMVGTAVVASTLTYLYIENESNKDNHISGGNSKTNNNSQKTTYGVTTIKTPAMNDKTTSSTISNTTSTTSTNKTSSTPTWDTDDDLDAFKVHRAFDFLT</sequence>
<dbReference type="KEGG" id="ccb:Clocel_2781"/>
<keyword evidence="3" id="KW-1185">Reference proteome</keyword>
<evidence type="ECO:0000313" key="3">
    <source>
        <dbReference type="Proteomes" id="UP000002730"/>
    </source>
</evidence>
<feature type="region of interest" description="Disordered" evidence="1">
    <location>
        <begin position="54"/>
        <end position="86"/>
    </location>
</feature>
<accession>D9SS31</accession>
<dbReference type="Proteomes" id="UP000002730">
    <property type="component" value="Chromosome"/>
</dbReference>
<dbReference type="AlphaFoldDB" id="D9SS31"/>
<feature type="region of interest" description="Disordered" evidence="1">
    <location>
        <begin position="29"/>
        <end position="48"/>
    </location>
</feature>
<dbReference type="EMBL" id="CP002160">
    <property type="protein sequence ID" value="ADL52478.1"/>
    <property type="molecule type" value="Genomic_DNA"/>
</dbReference>
<gene>
    <name evidence="2" type="ordered locus">Clocel_2781</name>
</gene>
<feature type="compositionally biased region" description="Low complexity" evidence="1">
    <location>
        <begin position="63"/>
        <end position="86"/>
    </location>
</feature>
<dbReference type="RefSeq" id="WP_010076670.1">
    <property type="nucleotide sequence ID" value="NC_014393.1"/>
</dbReference>
<dbReference type="HOGENOM" id="CLU_2218460_0_0_9"/>
<protein>
    <submittedName>
        <fullName evidence="2">Uncharacterized protein</fullName>
    </submittedName>
</protein>
<proteinExistence type="predicted"/>
<evidence type="ECO:0000313" key="2">
    <source>
        <dbReference type="EMBL" id="ADL52478.1"/>
    </source>
</evidence>
<reference evidence="2 3" key="1">
    <citation type="submission" date="2010-08" db="EMBL/GenBank/DDBJ databases">
        <title>Complete sequence of Clostridium cellulovorans 743B.</title>
        <authorList>
            <consortium name="US DOE Joint Genome Institute"/>
            <person name="Lucas S."/>
            <person name="Copeland A."/>
            <person name="Lapidus A."/>
            <person name="Cheng J.-F."/>
            <person name="Bruce D."/>
            <person name="Goodwin L."/>
            <person name="Pitluck S."/>
            <person name="Chertkov O."/>
            <person name="Detter J.C."/>
            <person name="Han C."/>
            <person name="Tapia R."/>
            <person name="Land M."/>
            <person name="Hauser L."/>
            <person name="Chang Y.-J."/>
            <person name="Jeffries C."/>
            <person name="Kyrpides N."/>
            <person name="Ivanova N."/>
            <person name="Mikhailova N."/>
            <person name="Hemme C.L."/>
            <person name="Woyke T."/>
        </authorList>
    </citation>
    <scope>NUCLEOTIDE SEQUENCE [LARGE SCALE GENOMIC DNA]</scope>
    <source>
        <strain evidence="3">ATCC 35296 / DSM 3052 / OCM 3 / 743B</strain>
    </source>
</reference>
<feature type="compositionally biased region" description="Low complexity" evidence="1">
    <location>
        <begin position="35"/>
        <end position="48"/>
    </location>
</feature>